<evidence type="ECO:0000313" key="7">
    <source>
        <dbReference type="EMBL" id="MFC4911638.1"/>
    </source>
</evidence>
<keyword evidence="3 7" id="KW-0378">Hydrolase</keyword>
<dbReference type="GO" id="GO:0016787">
    <property type="term" value="F:hydrolase activity"/>
    <property type="evidence" value="ECO:0007669"/>
    <property type="project" value="UniProtKB-KW"/>
</dbReference>
<evidence type="ECO:0000256" key="3">
    <source>
        <dbReference type="ARBA" id="ARBA00022801"/>
    </source>
</evidence>
<dbReference type="PANTHER" id="PTHR43248:SF29">
    <property type="entry name" value="TRIPEPTIDYL AMINOPEPTIDASE"/>
    <property type="match status" value="1"/>
</dbReference>
<organism evidence="7 8">
    <name type="scientific">Actinomadura gamaensis</name>
    <dbReference type="NCBI Taxonomy" id="1763541"/>
    <lineage>
        <taxon>Bacteria</taxon>
        <taxon>Bacillati</taxon>
        <taxon>Actinomycetota</taxon>
        <taxon>Actinomycetes</taxon>
        <taxon>Streptosporangiales</taxon>
        <taxon>Thermomonosporaceae</taxon>
        <taxon>Actinomadura</taxon>
    </lineage>
</organism>
<accession>A0ABV9U6Y4</accession>
<dbReference type="SUPFAM" id="SSF53474">
    <property type="entry name" value="alpha/beta-Hydrolases"/>
    <property type="match status" value="1"/>
</dbReference>
<feature type="signal peptide" evidence="4">
    <location>
        <begin position="1"/>
        <end position="22"/>
    </location>
</feature>
<proteinExistence type="inferred from homology"/>
<comment type="similarity">
    <text evidence="1">Belongs to the peptidase S33 family.</text>
</comment>
<comment type="caution">
    <text evidence="7">The sequence shown here is derived from an EMBL/GenBank/DDBJ whole genome shotgun (WGS) entry which is preliminary data.</text>
</comment>
<dbReference type="InterPro" id="IPR051601">
    <property type="entry name" value="Serine_prot/Carboxylest_S33"/>
</dbReference>
<dbReference type="RefSeq" id="WP_378260766.1">
    <property type="nucleotide sequence ID" value="NZ_JBHSIT010000010.1"/>
</dbReference>
<name>A0ABV9U6Y4_9ACTN</name>
<evidence type="ECO:0000256" key="4">
    <source>
        <dbReference type="SAM" id="SignalP"/>
    </source>
</evidence>
<dbReference type="InterPro" id="IPR013595">
    <property type="entry name" value="Pept_S33_TAP-like_C"/>
</dbReference>
<dbReference type="EMBL" id="JBHSIT010000010">
    <property type="protein sequence ID" value="MFC4911638.1"/>
    <property type="molecule type" value="Genomic_DNA"/>
</dbReference>
<reference evidence="8" key="1">
    <citation type="journal article" date="2019" name="Int. J. Syst. Evol. Microbiol.">
        <title>The Global Catalogue of Microorganisms (GCM) 10K type strain sequencing project: providing services to taxonomists for standard genome sequencing and annotation.</title>
        <authorList>
            <consortium name="The Broad Institute Genomics Platform"/>
            <consortium name="The Broad Institute Genome Sequencing Center for Infectious Disease"/>
            <person name="Wu L."/>
            <person name="Ma J."/>
        </authorList>
    </citation>
    <scope>NUCLEOTIDE SEQUENCE [LARGE SCALE GENOMIC DNA]</scope>
    <source>
        <strain evidence="8">KLKA75</strain>
    </source>
</reference>
<dbReference type="PANTHER" id="PTHR43248">
    <property type="entry name" value="2-SUCCINYL-6-HYDROXY-2,4-CYCLOHEXADIENE-1-CARBOXYLATE SYNTHASE"/>
    <property type="match status" value="1"/>
</dbReference>
<keyword evidence="2 4" id="KW-0732">Signal</keyword>
<dbReference type="Gene3D" id="3.40.50.1820">
    <property type="entry name" value="alpha/beta hydrolase"/>
    <property type="match status" value="1"/>
</dbReference>
<feature type="domain" description="Peptidase S33 tripeptidyl aminopeptidase-like C-terminal" evidence="6">
    <location>
        <begin position="399"/>
        <end position="491"/>
    </location>
</feature>
<gene>
    <name evidence="7" type="ORF">ACFPCY_30340</name>
</gene>
<evidence type="ECO:0000259" key="6">
    <source>
        <dbReference type="Pfam" id="PF08386"/>
    </source>
</evidence>
<keyword evidence="8" id="KW-1185">Reference proteome</keyword>
<dbReference type="InterPro" id="IPR000073">
    <property type="entry name" value="AB_hydrolase_1"/>
</dbReference>
<dbReference type="Pfam" id="PF08386">
    <property type="entry name" value="Abhydrolase_4"/>
    <property type="match status" value="1"/>
</dbReference>
<protein>
    <submittedName>
        <fullName evidence="7">Alpha/beta hydrolase</fullName>
    </submittedName>
</protein>
<feature type="chain" id="PRO_5045770802" evidence="4">
    <location>
        <begin position="23"/>
        <end position="492"/>
    </location>
</feature>
<sequence>MRILMALGLSVAALAPAVPAAAAAPSDPLARFHHQKLHWDVCHMKELDDAGAQCADVTVPLDYARPDGKTITVAISRLRATGKRLGTMVINGGGPGPAIDMPPYIRAITPKAGPRFDLVGMDPRGLGRSTPVDCGWPSGTWIRSAGGDRRGFDASVSFARTLAERCLAKYGSYLPYISTRNIARDMDVVRAALGERKISYNGASYGTYLGAVYAALFPGRLDRAVLDSNVDPDRWSPRLIHGAEEANERALAHWADWAARRDGTYHLGRTRAAVLATVHRIIARAGRAPLPVGPYEVDDSTVPTVLFNLLSDDRDRPRADLATTVAALDRAAHGAHVPATGVLGEALEFLLTGKESVYGSGQAAIICGDASAPRNPETYWRDVQKERRVHPTFGAIGANIGPCAFWPSPREPRTKVNLTLPSLLIGATGDPRTVYAGSLALHRDLKGSRLVTLKGADVHAPYQAAYGNACLTAKVDDYLLTARLPATDTTCT</sequence>
<evidence type="ECO:0000259" key="5">
    <source>
        <dbReference type="Pfam" id="PF00561"/>
    </source>
</evidence>
<evidence type="ECO:0000313" key="8">
    <source>
        <dbReference type="Proteomes" id="UP001595872"/>
    </source>
</evidence>
<evidence type="ECO:0000256" key="2">
    <source>
        <dbReference type="ARBA" id="ARBA00022729"/>
    </source>
</evidence>
<evidence type="ECO:0000256" key="1">
    <source>
        <dbReference type="ARBA" id="ARBA00010088"/>
    </source>
</evidence>
<dbReference type="Proteomes" id="UP001595872">
    <property type="component" value="Unassembled WGS sequence"/>
</dbReference>
<feature type="domain" description="AB hydrolase-1" evidence="5">
    <location>
        <begin position="87"/>
        <end position="288"/>
    </location>
</feature>
<dbReference type="Pfam" id="PF00561">
    <property type="entry name" value="Abhydrolase_1"/>
    <property type="match status" value="1"/>
</dbReference>
<dbReference type="InterPro" id="IPR029058">
    <property type="entry name" value="AB_hydrolase_fold"/>
</dbReference>